<accession>A0ABN8QCB4</accession>
<protein>
    <submittedName>
        <fullName evidence="1">Uncharacterized protein</fullName>
    </submittedName>
</protein>
<dbReference type="EMBL" id="CALNXK010000113">
    <property type="protein sequence ID" value="CAH3159402.1"/>
    <property type="molecule type" value="Genomic_DNA"/>
</dbReference>
<gene>
    <name evidence="1" type="ORF">PLOB_00003659</name>
</gene>
<proteinExistence type="predicted"/>
<organism evidence="1 2">
    <name type="scientific">Porites lobata</name>
    <dbReference type="NCBI Taxonomy" id="104759"/>
    <lineage>
        <taxon>Eukaryota</taxon>
        <taxon>Metazoa</taxon>
        <taxon>Cnidaria</taxon>
        <taxon>Anthozoa</taxon>
        <taxon>Hexacorallia</taxon>
        <taxon>Scleractinia</taxon>
        <taxon>Fungiina</taxon>
        <taxon>Poritidae</taxon>
        <taxon>Porites</taxon>
    </lineage>
</organism>
<reference evidence="1 2" key="1">
    <citation type="submission" date="2022-05" db="EMBL/GenBank/DDBJ databases">
        <authorList>
            <consortium name="Genoscope - CEA"/>
            <person name="William W."/>
        </authorList>
    </citation>
    <scope>NUCLEOTIDE SEQUENCE [LARGE SCALE GENOMIC DNA]</scope>
</reference>
<keyword evidence="2" id="KW-1185">Reference proteome</keyword>
<dbReference type="Proteomes" id="UP001159405">
    <property type="component" value="Unassembled WGS sequence"/>
</dbReference>
<evidence type="ECO:0000313" key="1">
    <source>
        <dbReference type="EMBL" id="CAH3159402.1"/>
    </source>
</evidence>
<evidence type="ECO:0000313" key="2">
    <source>
        <dbReference type="Proteomes" id="UP001159405"/>
    </source>
</evidence>
<comment type="caution">
    <text evidence="1">The sequence shown here is derived from an EMBL/GenBank/DDBJ whole genome shotgun (WGS) entry which is preliminary data.</text>
</comment>
<name>A0ABN8QCB4_9CNID</name>
<sequence length="200" mass="22986">MDPMPVPDIFPSLSDVEQMQGDIHGLKNRNPAFEYDDVVIDGAHIGSLSDNAELPNLIMQLHQNQLTINSESRNQYWLGHLDNTFSHPRPSLAPLDLEHSLESSSSSTLQQKECGPEFKTLADYVIPRKKFWACKKTDLDKVKESWNSHWIRTSRNATVSSILDMMYFLPKEFGQNNCLIPVSSNKLIDMEIYIYWSREN</sequence>